<dbReference type="CDD" id="cd07067">
    <property type="entry name" value="HP_PGM_like"/>
    <property type="match status" value="1"/>
</dbReference>
<dbReference type="Gene3D" id="3.40.50.1240">
    <property type="entry name" value="Phosphoglycerate mutase-like"/>
    <property type="match status" value="1"/>
</dbReference>
<dbReference type="Proteomes" id="UP000594800">
    <property type="component" value="Chromosome"/>
</dbReference>
<dbReference type="InterPro" id="IPR029033">
    <property type="entry name" value="His_PPase_superfam"/>
</dbReference>
<protein>
    <submittedName>
        <fullName evidence="1">Histidine phosphatase family protein</fullName>
    </submittedName>
</protein>
<dbReference type="Pfam" id="PF00300">
    <property type="entry name" value="His_Phos_1"/>
    <property type="match status" value="1"/>
</dbReference>
<sequence>MTRLLHYLTHPQVRIDPDIPVPDWGLNETGAARVRELAQTGDLGGIARIWSSAERKAIETAEPLAKAANAPLEIMERMHENDRSATGFLPPPEFEERADAFFARPDESVRGWERAIDAQARIVSATERAIAETEGSLLLTGHGGVGTLLYCHLAGLPIDRSQDQQGGGHFFTVDLDTGRPRHGWRPMEDWPRA</sequence>
<accession>A0A7S9QC68</accession>
<proteinExistence type="predicted"/>
<organism evidence="1 2">
    <name type="scientific">Pontivivens ytuae</name>
    <dbReference type="NCBI Taxonomy" id="2789856"/>
    <lineage>
        <taxon>Bacteria</taxon>
        <taxon>Pseudomonadati</taxon>
        <taxon>Pseudomonadota</taxon>
        <taxon>Alphaproteobacteria</taxon>
        <taxon>Rhodobacterales</taxon>
        <taxon>Paracoccaceae</taxon>
        <taxon>Pontivivens</taxon>
    </lineage>
</organism>
<dbReference type="RefSeq" id="WP_196102002.1">
    <property type="nucleotide sequence ID" value="NZ_CP064942.1"/>
</dbReference>
<dbReference type="KEGG" id="poz:I0K15_13335"/>
<dbReference type="AlphaFoldDB" id="A0A7S9QC68"/>
<dbReference type="EMBL" id="CP064942">
    <property type="protein sequence ID" value="QPH52791.1"/>
    <property type="molecule type" value="Genomic_DNA"/>
</dbReference>
<reference evidence="1 2" key="1">
    <citation type="submission" date="2020-11" db="EMBL/GenBank/DDBJ databases">
        <title>Description of Pontivivens ytuae sp. nov. isolated from deep sea sediment of Mariana Trench.</title>
        <authorList>
            <person name="Wang Z."/>
            <person name="Sun Q.-L."/>
            <person name="Xu X.-D."/>
            <person name="Tang Y.-Z."/>
            <person name="Zhang J."/>
        </authorList>
    </citation>
    <scope>NUCLEOTIDE SEQUENCE [LARGE SCALE GENOMIC DNA]</scope>
    <source>
        <strain evidence="1 2">MT2928</strain>
    </source>
</reference>
<dbReference type="InterPro" id="IPR013078">
    <property type="entry name" value="His_Pase_superF_clade-1"/>
</dbReference>
<evidence type="ECO:0000313" key="1">
    <source>
        <dbReference type="EMBL" id="QPH52791.1"/>
    </source>
</evidence>
<name>A0A7S9QC68_9RHOB</name>
<dbReference type="SUPFAM" id="SSF53254">
    <property type="entry name" value="Phosphoglycerate mutase-like"/>
    <property type="match status" value="1"/>
</dbReference>
<gene>
    <name evidence="1" type="ORF">I0K15_13335</name>
</gene>
<evidence type="ECO:0000313" key="2">
    <source>
        <dbReference type="Proteomes" id="UP000594800"/>
    </source>
</evidence>
<keyword evidence="2" id="KW-1185">Reference proteome</keyword>